<keyword evidence="2" id="KW-0479">Metal-binding</keyword>
<dbReference type="EMBL" id="JAGYPF010000001">
    <property type="protein sequence ID" value="MBS4211506.1"/>
    <property type="molecule type" value="Genomic_DNA"/>
</dbReference>
<evidence type="ECO:0000256" key="2">
    <source>
        <dbReference type="ARBA" id="ARBA00022723"/>
    </source>
</evidence>
<evidence type="ECO:0000313" key="5">
    <source>
        <dbReference type="EMBL" id="MBS4211506.1"/>
    </source>
</evidence>
<dbReference type="NCBIfam" id="TIGR01662">
    <property type="entry name" value="HAD-SF-IIIA"/>
    <property type="match status" value="1"/>
</dbReference>
<dbReference type="SFLD" id="SFLDG01129">
    <property type="entry name" value="C1.5:_HAD__Beta-PGM__Phosphata"/>
    <property type="match status" value="1"/>
</dbReference>
<comment type="cofactor">
    <cofactor evidence="1">
        <name>Mg(2+)</name>
        <dbReference type="ChEBI" id="CHEBI:18420"/>
    </cofactor>
</comment>
<dbReference type="InterPro" id="IPR023214">
    <property type="entry name" value="HAD_sf"/>
</dbReference>
<dbReference type="RefSeq" id="WP_213116015.1">
    <property type="nucleotide sequence ID" value="NZ_JAGYPF010000001.1"/>
</dbReference>
<sequence length="223" mass="26425">MIKALLFDLDGTMLDRDASVQKFIGNQYERFKKWTGHIPKEIYISRFIELDSRDYVWKDRVYKELISELYINNIKWELLLEDYLGNFKNHCVPFPNIISMLEVLKKRRIKLGIITNGKGQFQLDNIRALGIEKFFDTILISEWEGIKKPDPEIFYRALRKLKVLPQESIYVGDHPENDVQAARNLGMKAIWKKDTQLNEVETDYMIEDLLEIPIIIDNINNER</sequence>
<evidence type="ECO:0000256" key="4">
    <source>
        <dbReference type="ARBA" id="ARBA00022842"/>
    </source>
</evidence>
<comment type="caution">
    <text evidence="5">The sequence shown here is derived from an EMBL/GenBank/DDBJ whole genome shotgun (WGS) entry which is preliminary data.</text>
</comment>
<dbReference type="NCBIfam" id="TIGR01549">
    <property type="entry name" value="HAD-SF-IA-v1"/>
    <property type="match status" value="1"/>
</dbReference>
<dbReference type="AlphaFoldDB" id="A0A942TZ60"/>
<dbReference type="GO" id="GO:0044281">
    <property type="term" value="P:small molecule metabolic process"/>
    <property type="evidence" value="ECO:0007669"/>
    <property type="project" value="UniProtKB-ARBA"/>
</dbReference>
<dbReference type="PANTHER" id="PTHR46470:SF2">
    <property type="entry name" value="GLYCERALDEHYDE 3-PHOSPHATE PHOSPHATASE"/>
    <property type="match status" value="1"/>
</dbReference>
<keyword evidence="4" id="KW-0460">Magnesium</keyword>
<evidence type="ECO:0000256" key="3">
    <source>
        <dbReference type="ARBA" id="ARBA00022801"/>
    </source>
</evidence>
<dbReference type="Pfam" id="PF13419">
    <property type="entry name" value="HAD_2"/>
    <property type="match status" value="1"/>
</dbReference>
<accession>A0A942TZ60</accession>
<dbReference type="PANTHER" id="PTHR46470">
    <property type="entry name" value="N-ACYLNEURAMINATE-9-PHOSPHATASE"/>
    <property type="match status" value="1"/>
</dbReference>
<dbReference type="InterPro" id="IPR006549">
    <property type="entry name" value="HAD-SF_hydro_IIIA"/>
</dbReference>
<keyword evidence="3 5" id="KW-0378">Hydrolase</keyword>
<organism evidence="5 6">
    <name type="scientific">Neobacillus rhizophilus</name>
    <dbReference type="NCBI Taxonomy" id="2833579"/>
    <lineage>
        <taxon>Bacteria</taxon>
        <taxon>Bacillati</taxon>
        <taxon>Bacillota</taxon>
        <taxon>Bacilli</taxon>
        <taxon>Bacillales</taxon>
        <taxon>Bacillaceae</taxon>
        <taxon>Neobacillus</taxon>
    </lineage>
</organism>
<protein>
    <submittedName>
        <fullName evidence="5">HAD family hydrolase</fullName>
    </submittedName>
</protein>
<gene>
    <name evidence="5" type="ORF">KHA99_03415</name>
</gene>
<dbReference type="GO" id="GO:0046872">
    <property type="term" value="F:metal ion binding"/>
    <property type="evidence" value="ECO:0007669"/>
    <property type="project" value="UniProtKB-KW"/>
</dbReference>
<reference evidence="5" key="1">
    <citation type="submission" date="2021-05" db="EMBL/GenBank/DDBJ databases">
        <title>Novel Bacillus species.</title>
        <authorList>
            <person name="Liu G."/>
        </authorList>
    </citation>
    <scope>NUCLEOTIDE SEQUENCE</scope>
    <source>
        <strain evidence="5">FJAT-49825</strain>
    </source>
</reference>
<dbReference type="NCBIfam" id="TIGR01509">
    <property type="entry name" value="HAD-SF-IA-v3"/>
    <property type="match status" value="1"/>
</dbReference>
<keyword evidence="6" id="KW-1185">Reference proteome</keyword>
<evidence type="ECO:0000256" key="1">
    <source>
        <dbReference type="ARBA" id="ARBA00001946"/>
    </source>
</evidence>
<dbReference type="InterPro" id="IPR051400">
    <property type="entry name" value="HAD-like_hydrolase"/>
</dbReference>
<dbReference type="Proteomes" id="UP000679749">
    <property type="component" value="Unassembled WGS sequence"/>
</dbReference>
<dbReference type="PRINTS" id="PR00413">
    <property type="entry name" value="HADHALOGNASE"/>
</dbReference>
<dbReference type="Gene3D" id="3.40.50.1000">
    <property type="entry name" value="HAD superfamily/HAD-like"/>
    <property type="match status" value="1"/>
</dbReference>
<dbReference type="GO" id="GO:0016791">
    <property type="term" value="F:phosphatase activity"/>
    <property type="evidence" value="ECO:0007669"/>
    <property type="project" value="TreeGrafter"/>
</dbReference>
<name>A0A942TZ60_9BACI</name>
<evidence type="ECO:0000313" key="6">
    <source>
        <dbReference type="Proteomes" id="UP000679749"/>
    </source>
</evidence>
<dbReference type="SFLD" id="SFLDG01135">
    <property type="entry name" value="C1.5.6:_HAD__Beta-PGM__Phospha"/>
    <property type="match status" value="1"/>
</dbReference>
<dbReference type="Gene3D" id="1.10.150.520">
    <property type="match status" value="1"/>
</dbReference>
<dbReference type="InterPro" id="IPR006439">
    <property type="entry name" value="HAD-SF_hydro_IA"/>
</dbReference>
<dbReference type="InterPro" id="IPR041492">
    <property type="entry name" value="HAD_2"/>
</dbReference>
<dbReference type="SUPFAM" id="SSF56784">
    <property type="entry name" value="HAD-like"/>
    <property type="match status" value="1"/>
</dbReference>
<dbReference type="SFLD" id="SFLDS00003">
    <property type="entry name" value="Haloacid_Dehalogenase"/>
    <property type="match status" value="1"/>
</dbReference>
<proteinExistence type="predicted"/>
<dbReference type="InterPro" id="IPR036412">
    <property type="entry name" value="HAD-like_sf"/>
</dbReference>